<evidence type="ECO:0000256" key="1">
    <source>
        <dbReference type="SAM" id="MobiDB-lite"/>
    </source>
</evidence>
<name>A0A6J4QDF5_9ACTN</name>
<proteinExistence type="predicted"/>
<feature type="non-terminal residue" evidence="2">
    <location>
        <position position="1"/>
    </location>
</feature>
<gene>
    <name evidence="2" type="ORF">AVDCRST_MAG37-1321</name>
</gene>
<feature type="non-terminal residue" evidence="2">
    <location>
        <position position="34"/>
    </location>
</feature>
<feature type="compositionally biased region" description="Basic residues" evidence="1">
    <location>
        <begin position="1"/>
        <end position="14"/>
    </location>
</feature>
<evidence type="ECO:0000313" key="2">
    <source>
        <dbReference type="EMBL" id="CAA9440595.1"/>
    </source>
</evidence>
<dbReference type="AlphaFoldDB" id="A0A6J4QDF5"/>
<organism evidence="2">
    <name type="scientific">uncultured Rubrobacteraceae bacterium</name>
    <dbReference type="NCBI Taxonomy" id="349277"/>
    <lineage>
        <taxon>Bacteria</taxon>
        <taxon>Bacillati</taxon>
        <taxon>Actinomycetota</taxon>
        <taxon>Rubrobacteria</taxon>
        <taxon>Rubrobacterales</taxon>
        <taxon>Rubrobacteraceae</taxon>
        <taxon>environmental samples</taxon>
    </lineage>
</organism>
<protein>
    <submittedName>
        <fullName evidence="2">Uncharacterized protein</fullName>
    </submittedName>
</protein>
<feature type="region of interest" description="Disordered" evidence="1">
    <location>
        <begin position="1"/>
        <end position="34"/>
    </location>
</feature>
<dbReference type="EMBL" id="CADCVD010000055">
    <property type="protein sequence ID" value="CAA9440595.1"/>
    <property type="molecule type" value="Genomic_DNA"/>
</dbReference>
<sequence>RHFSPRAHRRHKLHGAPAYWPPLRPVISPERDDL</sequence>
<reference evidence="2" key="1">
    <citation type="submission" date="2020-02" db="EMBL/GenBank/DDBJ databases">
        <authorList>
            <person name="Meier V. D."/>
        </authorList>
    </citation>
    <scope>NUCLEOTIDE SEQUENCE</scope>
    <source>
        <strain evidence="2">AVDCRST_MAG37</strain>
    </source>
</reference>
<accession>A0A6J4QDF5</accession>